<feature type="compositionally biased region" description="Polar residues" evidence="1">
    <location>
        <begin position="333"/>
        <end position="352"/>
    </location>
</feature>
<evidence type="ECO:0008006" key="4">
    <source>
        <dbReference type="Google" id="ProtNLM"/>
    </source>
</evidence>
<organism evidence="2 3">
    <name type="scientific">Penicillium angulare</name>
    <dbReference type="NCBI Taxonomy" id="116970"/>
    <lineage>
        <taxon>Eukaryota</taxon>
        <taxon>Fungi</taxon>
        <taxon>Dikarya</taxon>
        <taxon>Ascomycota</taxon>
        <taxon>Pezizomycotina</taxon>
        <taxon>Eurotiomycetes</taxon>
        <taxon>Eurotiomycetidae</taxon>
        <taxon>Eurotiales</taxon>
        <taxon>Aspergillaceae</taxon>
        <taxon>Penicillium</taxon>
    </lineage>
</organism>
<dbReference type="AlphaFoldDB" id="A0A9W9JVV0"/>
<feature type="region of interest" description="Disordered" evidence="1">
    <location>
        <begin position="129"/>
        <end position="182"/>
    </location>
</feature>
<feature type="compositionally biased region" description="Basic and acidic residues" evidence="1">
    <location>
        <begin position="531"/>
        <end position="548"/>
    </location>
</feature>
<feature type="compositionally biased region" description="Low complexity" evidence="1">
    <location>
        <begin position="228"/>
        <end position="244"/>
    </location>
</feature>
<feature type="compositionally biased region" description="Polar residues" evidence="1">
    <location>
        <begin position="649"/>
        <end position="663"/>
    </location>
</feature>
<name>A0A9W9JVV0_9EURO</name>
<feature type="region of interest" description="Disordered" evidence="1">
    <location>
        <begin position="612"/>
        <end position="663"/>
    </location>
</feature>
<evidence type="ECO:0000256" key="1">
    <source>
        <dbReference type="SAM" id="MobiDB-lite"/>
    </source>
</evidence>
<evidence type="ECO:0000313" key="2">
    <source>
        <dbReference type="EMBL" id="KAJ5083458.1"/>
    </source>
</evidence>
<dbReference type="EMBL" id="JAPQKH010000008">
    <property type="protein sequence ID" value="KAJ5083458.1"/>
    <property type="molecule type" value="Genomic_DNA"/>
</dbReference>
<feature type="region of interest" description="Disordered" evidence="1">
    <location>
        <begin position="205"/>
        <end position="303"/>
    </location>
</feature>
<proteinExistence type="predicted"/>
<feature type="region of interest" description="Disordered" evidence="1">
    <location>
        <begin position="491"/>
        <end position="548"/>
    </location>
</feature>
<gene>
    <name evidence="2" type="ORF">N7456_012885</name>
</gene>
<protein>
    <recommendedName>
        <fullName evidence="4">Protamine P1</fullName>
    </recommendedName>
</protein>
<feature type="compositionally biased region" description="Polar residues" evidence="1">
    <location>
        <begin position="255"/>
        <end position="267"/>
    </location>
</feature>
<keyword evidence="3" id="KW-1185">Reference proteome</keyword>
<reference evidence="2" key="2">
    <citation type="journal article" date="2023" name="IMA Fungus">
        <title>Comparative genomic study of the Penicillium genus elucidates a diverse pangenome and 15 lateral gene transfer events.</title>
        <authorList>
            <person name="Petersen C."/>
            <person name="Sorensen T."/>
            <person name="Nielsen M.R."/>
            <person name="Sondergaard T.E."/>
            <person name="Sorensen J.L."/>
            <person name="Fitzpatrick D.A."/>
            <person name="Frisvad J.C."/>
            <person name="Nielsen K.L."/>
        </authorList>
    </citation>
    <scope>NUCLEOTIDE SEQUENCE</scope>
    <source>
        <strain evidence="2">IBT 30069</strain>
    </source>
</reference>
<feature type="region of interest" description="Disordered" evidence="1">
    <location>
        <begin position="333"/>
        <end position="363"/>
    </location>
</feature>
<accession>A0A9W9JVV0</accession>
<dbReference type="Proteomes" id="UP001149165">
    <property type="component" value="Unassembled WGS sequence"/>
</dbReference>
<dbReference type="OrthoDB" id="5419922at2759"/>
<feature type="region of interest" description="Disordered" evidence="1">
    <location>
        <begin position="687"/>
        <end position="713"/>
    </location>
</feature>
<feature type="compositionally biased region" description="Polar residues" evidence="1">
    <location>
        <begin position="465"/>
        <end position="479"/>
    </location>
</feature>
<sequence length="713" mass="76957">MPHQPRPVSPVAFESCILPVTNSDSDPYELLGSDDELDDDARAKKRQRIEKLAESYLRGGSLFISTAKLRGPFDDGWKNPWRKERKTVHKSDPQSSMKLSELMEKKGSTCVHETNPAYMLNKMHSAVVTRPASASVRETASPQPQPPRSVQSRPSALGRSPSGARNCPGLPRGLREVSSPAHQHTILETGSIDWLRKDKKCMNFTSFEPPASPTPTSGHRRIREHQSRGSAPPSVAPVSSRGSPAKFMSHDSVITRKQSTDSNSTVASPRHAVGSPASVPLRSPDPNTGHSTVAPVDSPDRNEQVASFRVVSSTSQLSRFEYKRLRVPGSSLQLKLQSPAEKTTTADQSPSAYTEGRTDISNSMHKVGNKSVVEEANQLEANVTTENNAMDLEEGHRNHSPPAANLSKSLRFADDADGATSRGENLPPSTDHDTYEELPSAQEMPAPPGVSDRVPSLHSTALPRENSNISADTTPNTQLSTQAALLHAQKSFQDDLDSPAREYGTTPAQQLGMDAGEESLLAHETPLFRPDTSEKALPRSLGDSEARKIQATSTQCMLDAATPYTFSTGKKPRAFHSISPQKTGSIRPRAIHTAQCPGSSSPLSDNGHVLQARYESPSPDRGLADQPPDHHVLTHPPTTQASPLPFALSGSTPATAQDGQGGDSFNLSQAIADAGSWLQQSFDFMKSTRRPSVNEQVPSDAAPPSILNLDTPH</sequence>
<reference evidence="2" key="1">
    <citation type="submission" date="2022-11" db="EMBL/GenBank/DDBJ databases">
        <authorList>
            <person name="Petersen C."/>
        </authorList>
    </citation>
    <scope>NUCLEOTIDE SEQUENCE</scope>
    <source>
        <strain evidence="2">IBT 30069</strain>
    </source>
</reference>
<comment type="caution">
    <text evidence="2">The sequence shown here is derived from an EMBL/GenBank/DDBJ whole genome shotgun (WGS) entry which is preliminary data.</text>
</comment>
<evidence type="ECO:0000313" key="3">
    <source>
        <dbReference type="Proteomes" id="UP001149165"/>
    </source>
</evidence>
<feature type="region of interest" description="Disordered" evidence="1">
    <location>
        <begin position="416"/>
        <end position="479"/>
    </location>
</feature>